<keyword evidence="3" id="KW-1185">Reference proteome</keyword>
<dbReference type="AlphaFoldDB" id="A0A392S1N4"/>
<sequence>MSLNSWLFLEIHILNQQEEVVLVVVEVQGVVDQVVAEAKQNGNGNLNNCVNANDDEEDTQSTAYD</sequence>
<feature type="non-terminal residue" evidence="2">
    <location>
        <position position="65"/>
    </location>
</feature>
<organism evidence="2 3">
    <name type="scientific">Trifolium medium</name>
    <dbReference type="NCBI Taxonomy" id="97028"/>
    <lineage>
        <taxon>Eukaryota</taxon>
        <taxon>Viridiplantae</taxon>
        <taxon>Streptophyta</taxon>
        <taxon>Embryophyta</taxon>
        <taxon>Tracheophyta</taxon>
        <taxon>Spermatophyta</taxon>
        <taxon>Magnoliopsida</taxon>
        <taxon>eudicotyledons</taxon>
        <taxon>Gunneridae</taxon>
        <taxon>Pentapetalae</taxon>
        <taxon>rosids</taxon>
        <taxon>fabids</taxon>
        <taxon>Fabales</taxon>
        <taxon>Fabaceae</taxon>
        <taxon>Papilionoideae</taxon>
        <taxon>50 kb inversion clade</taxon>
        <taxon>NPAAA clade</taxon>
        <taxon>Hologalegina</taxon>
        <taxon>IRL clade</taxon>
        <taxon>Trifolieae</taxon>
        <taxon>Trifolium</taxon>
    </lineage>
</organism>
<reference evidence="2 3" key="1">
    <citation type="journal article" date="2018" name="Front. Plant Sci.">
        <title>Red Clover (Trifolium pratense) and Zigzag Clover (T. medium) - A Picture of Genomic Similarities and Differences.</title>
        <authorList>
            <person name="Dluhosova J."/>
            <person name="Istvanek J."/>
            <person name="Nedelnik J."/>
            <person name="Repkova J."/>
        </authorList>
    </citation>
    <scope>NUCLEOTIDE SEQUENCE [LARGE SCALE GENOMIC DNA]</scope>
    <source>
        <strain evidence="3">cv. 10/8</strain>
        <tissue evidence="2">Leaf</tissue>
    </source>
</reference>
<comment type="caution">
    <text evidence="2">The sequence shown here is derived from an EMBL/GenBank/DDBJ whole genome shotgun (WGS) entry which is preliminary data.</text>
</comment>
<evidence type="ECO:0000313" key="3">
    <source>
        <dbReference type="Proteomes" id="UP000265520"/>
    </source>
</evidence>
<feature type="compositionally biased region" description="Low complexity" evidence="1">
    <location>
        <begin position="43"/>
        <end position="52"/>
    </location>
</feature>
<evidence type="ECO:0000313" key="2">
    <source>
        <dbReference type="EMBL" id="MCI42569.1"/>
    </source>
</evidence>
<name>A0A392S1N4_9FABA</name>
<evidence type="ECO:0000256" key="1">
    <source>
        <dbReference type="SAM" id="MobiDB-lite"/>
    </source>
</evidence>
<protein>
    <submittedName>
        <fullName evidence="2">Uncharacterized protein</fullName>
    </submittedName>
</protein>
<accession>A0A392S1N4</accession>
<feature type="region of interest" description="Disordered" evidence="1">
    <location>
        <begin position="43"/>
        <end position="65"/>
    </location>
</feature>
<dbReference type="EMBL" id="LXQA010306220">
    <property type="protein sequence ID" value="MCI42569.1"/>
    <property type="molecule type" value="Genomic_DNA"/>
</dbReference>
<proteinExistence type="predicted"/>
<dbReference type="Proteomes" id="UP000265520">
    <property type="component" value="Unassembled WGS sequence"/>
</dbReference>